<dbReference type="InterPro" id="IPR036412">
    <property type="entry name" value="HAD-like_sf"/>
</dbReference>
<dbReference type="SFLD" id="SFLDG01138">
    <property type="entry name" value="C1.6.2:_Deoxy-d-mannose-octulo"/>
    <property type="match status" value="1"/>
</dbReference>
<evidence type="ECO:0000313" key="8">
    <source>
        <dbReference type="Proteomes" id="UP000599179"/>
    </source>
</evidence>
<dbReference type="RefSeq" id="WP_188459315.1">
    <property type="nucleotide sequence ID" value="NZ_BMGM01000011.1"/>
</dbReference>
<evidence type="ECO:0000313" key="7">
    <source>
        <dbReference type="EMBL" id="GGE42724.1"/>
    </source>
</evidence>
<evidence type="ECO:0000256" key="3">
    <source>
        <dbReference type="ARBA" id="ARBA00011881"/>
    </source>
</evidence>
<gene>
    <name evidence="7" type="primary">kdsC</name>
    <name evidence="7" type="ORF">GCM10010832_23290</name>
</gene>
<dbReference type="CDD" id="cd01630">
    <property type="entry name" value="HAD_KDO-like"/>
    <property type="match status" value="1"/>
</dbReference>
<evidence type="ECO:0000256" key="5">
    <source>
        <dbReference type="ARBA" id="ARBA00022801"/>
    </source>
</evidence>
<dbReference type="EMBL" id="BMGM01000011">
    <property type="protein sequence ID" value="GGE42724.1"/>
    <property type="molecule type" value="Genomic_DNA"/>
</dbReference>
<keyword evidence="8" id="KW-1185">Reference proteome</keyword>
<dbReference type="Proteomes" id="UP000599179">
    <property type="component" value="Unassembled WGS sequence"/>
</dbReference>
<dbReference type="SUPFAM" id="SSF56784">
    <property type="entry name" value="HAD-like"/>
    <property type="match status" value="1"/>
</dbReference>
<keyword evidence="6" id="KW-0460">Magnesium</keyword>
<dbReference type="InterPro" id="IPR050793">
    <property type="entry name" value="CMP-NeuNAc_synthase"/>
</dbReference>
<accession>A0ABQ1SLI2</accession>
<keyword evidence="5" id="KW-0378">Hydrolase</keyword>
<dbReference type="PIRSF" id="PIRSF006118">
    <property type="entry name" value="KDO8-P_Ptase"/>
    <property type="match status" value="1"/>
</dbReference>
<dbReference type="SFLD" id="SFLDG01136">
    <property type="entry name" value="C1.6:_Phosphoserine_Phosphatas"/>
    <property type="match status" value="1"/>
</dbReference>
<dbReference type="Gene3D" id="3.40.50.1000">
    <property type="entry name" value="HAD superfamily/HAD-like"/>
    <property type="match status" value="1"/>
</dbReference>
<evidence type="ECO:0000256" key="6">
    <source>
        <dbReference type="ARBA" id="ARBA00022842"/>
    </source>
</evidence>
<dbReference type="Pfam" id="PF08282">
    <property type="entry name" value="Hydrolase_3"/>
    <property type="match status" value="1"/>
</dbReference>
<dbReference type="InterPro" id="IPR010023">
    <property type="entry name" value="KdsC_fam"/>
</dbReference>
<sequence length="168" mass="18839">METNYKELLEQIKCFIFDVDGVLTNGKLLISDQGTLLRSMNVKDGFAMKYALSRGFNVCIISGGTNEGVRERLKTLGITDVYLGAHDKVEILDEYLDVYEISRDEVAYMGDDIPDVYPMKEVLLPTCPQNAVPEVKKIAKYISHKDGGKGCVRDLIEQVLKTQGKWAI</sequence>
<dbReference type="PANTHER" id="PTHR21485">
    <property type="entry name" value="HAD SUPERFAMILY MEMBERS CMAS AND KDSC"/>
    <property type="match status" value="1"/>
</dbReference>
<dbReference type="InterPro" id="IPR023214">
    <property type="entry name" value="HAD_sf"/>
</dbReference>
<dbReference type="PANTHER" id="PTHR21485:SF3">
    <property type="entry name" value="N-ACYLNEURAMINATE CYTIDYLYLTRANSFERASE"/>
    <property type="match status" value="1"/>
</dbReference>
<comment type="subunit">
    <text evidence="3">Homotetramer.</text>
</comment>
<protein>
    <submittedName>
        <fullName evidence="7">3-deoxy-D-manno-octulosonate 8-phosphate phosphatase</fullName>
    </submittedName>
</protein>
<evidence type="ECO:0000256" key="4">
    <source>
        <dbReference type="ARBA" id="ARBA00022723"/>
    </source>
</evidence>
<keyword evidence="4" id="KW-0479">Metal-binding</keyword>
<comment type="similarity">
    <text evidence="2">Belongs to the KdsC family.</text>
</comment>
<name>A0ABQ1SLI2_9FLAO</name>
<evidence type="ECO:0000256" key="1">
    <source>
        <dbReference type="ARBA" id="ARBA00001946"/>
    </source>
</evidence>
<comment type="cofactor">
    <cofactor evidence="1">
        <name>Mg(2+)</name>
        <dbReference type="ChEBI" id="CHEBI:18420"/>
    </cofactor>
</comment>
<dbReference type="NCBIfam" id="TIGR01670">
    <property type="entry name" value="KdsC-phosphatas"/>
    <property type="match status" value="1"/>
</dbReference>
<evidence type="ECO:0000256" key="2">
    <source>
        <dbReference type="ARBA" id="ARBA00005893"/>
    </source>
</evidence>
<dbReference type="SFLD" id="SFLDS00003">
    <property type="entry name" value="Haloacid_Dehalogenase"/>
    <property type="match status" value="1"/>
</dbReference>
<comment type="caution">
    <text evidence="7">The sequence shown here is derived from an EMBL/GenBank/DDBJ whole genome shotgun (WGS) entry which is preliminary data.</text>
</comment>
<organism evidence="7 8">
    <name type="scientific">Psychroflexus planctonicus</name>
    <dbReference type="NCBI Taxonomy" id="1526575"/>
    <lineage>
        <taxon>Bacteria</taxon>
        <taxon>Pseudomonadati</taxon>
        <taxon>Bacteroidota</taxon>
        <taxon>Flavobacteriia</taxon>
        <taxon>Flavobacteriales</taxon>
        <taxon>Flavobacteriaceae</taxon>
        <taxon>Psychroflexus</taxon>
    </lineage>
</organism>
<reference evidence="8" key="1">
    <citation type="journal article" date="2019" name="Int. J. Syst. Evol. Microbiol.">
        <title>The Global Catalogue of Microorganisms (GCM) 10K type strain sequencing project: providing services to taxonomists for standard genome sequencing and annotation.</title>
        <authorList>
            <consortium name="The Broad Institute Genomics Platform"/>
            <consortium name="The Broad Institute Genome Sequencing Center for Infectious Disease"/>
            <person name="Wu L."/>
            <person name="Ma J."/>
        </authorList>
    </citation>
    <scope>NUCLEOTIDE SEQUENCE [LARGE SCALE GENOMIC DNA]</scope>
    <source>
        <strain evidence="8">CGMCC 1.12931</strain>
    </source>
</reference>
<proteinExistence type="inferred from homology"/>